<evidence type="ECO:0000313" key="14">
    <source>
        <dbReference type="EMBL" id="MBD5780261.1"/>
    </source>
</evidence>
<dbReference type="PANTHER" id="PTHR42801">
    <property type="entry name" value="THIOREDOXIN-DEPENDENT PEROXIDE REDUCTASE"/>
    <property type="match status" value="1"/>
</dbReference>
<dbReference type="Gene3D" id="3.40.30.10">
    <property type="entry name" value="Glutaredoxin"/>
    <property type="match status" value="1"/>
</dbReference>
<name>A0A927FAK9_9BACT</name>
<keyword evidence="5" id="KW-0560">Oxidoreductase</keyword>
<evidence type="ECO:0000313" key="15">
    <source>
        <dbReference type="Proteomes" id="UP000622317"/>
    </source>
</evidence>
<evidence type="ECO:0000256" key="5">
    <source>
        <dbReference type="ARBA" id="ARBA00023002"/>
    </source>
</evidence>
<evidence type="ECO:0000256" key="12">
    <source>
        <dbReference type="SAM" id="SignalP"/>
    </source>
</evidence>
<evidence type="ECO:0000256" key="10">
    <source>
        <dbReference type="ARBA" id="ARBA00042639"/>
    </source>
</evidence>
<keyword evidence="7" id="KW-0676">Redox-active center</keyword>
<reference evidence="14" key="1">
    <citation type="submission" date="2020-09" db="EMBL/GenBank/DDBJ databases">
        <title>Pelagicoccus enzymogenes sp. nov. with an EPS production, isolated from marine sediment.</title>
        <authorList>
            <person name="Feng X."/>
        </authorList>
    </citation>
    <scope>NUCLEOTIDE SEQUENCE</scope>
    <source>
        <strain evidence="14">NFK12</strain>
    </source>
</reference>
<feature type="domain" description="Thioredoxin" evidence="13">
    <location>
        <begin position="24"/>
        <end position="188"/>
    </location>
</feature>
<comment type="caution">
    <text evidence="14">The sequence shown here is derived from an EMBL/GenBank/DDBJ whole genome shotgun (WGS) entry which is preliminary data.</text>
</comment>
<keyword evidence="15" id="KW-1185">Reference proteome</keyword>
<protein>
    <recommendedName>
        <fullName evidence="2">thioredoxin-dependent peroxiredoxin</fullName>
        <ecNumber evidence="2">1.11.1.24</ecNumber>
    </recommendedName>
    <alternativeName>
        <fullName evidence="8">Thioredoxin peroxidase</fullName>
    </alternativeName>
    <alternativeName>
        <fullName evidence="10">Thioredoxin-dependent peroxiredoxin Bcp</fullName>
    </alternativeName>
</protein>
<dbReference type="AlphaFoldDB" id="A0A927FAK9"/>
<dbReference type="InterPro" id="IPR036249">
    <property type="entry name" value="Thioredoxin-like_sf"/>
</dbReference>
<evidence type="ECO:0000256" key="2">
    <source>
        <dbReference type="ARBA" id="ARBA00013017"/>
    </source>
</evidence>
<organism evidence="14 15">
    <name type="scientific">Pelagicoccus enzymogenes</name>
    <dbReference type="NCBI Taxonomy" id="2773457"/>
    <lineage>
        <taxon>Bacteria</taxon>
        <taxon>Pseudomonadati</taxon>
        <taxon>Verrucomicrobiota</taxon>
        <taxon>Opitutia</taxon>
        <taxon>Puniceicoccales</taxon>
        <taxon>Pelagicoccaceae</taxon>
        <taxon>Pelagicoccus</taxon>
    </lineage>
</organism>
<evidence type="ECO:0000256" key="6">
    <source>
        <dbReference type="ARBA" id="ARBA00023157"/>
    </source>
</evidence>
<dbReference type="InterPro" id="IPR000866">
    <property type="entry name" value="AhpC/TSA"/>
</dbReference>
<feature type="signal peptide" evidence="12">
    <location>
        <begin position="1"/>
        <end position="22"/>
    </location>
</feature>
<dbReference type="GO" id="GO:0034599">
    <property type="term" value="P:cellular response to oxidative stress"/>
    <property type="evidence" value="ECO:0007669"/>
    <property type="project" value="TreeGrafter"/>
</dbReference>
<sequence>MKKFLQLLTLSAMSLSASLSSAALEVGSEVANFAANDDTGEIWTVAEHLGKKNIVVYFYPAAMTGGCTAQACAYRDYSTNLDKADAIVVGVSGDSVKGLSLFKEAHNLNFPLLSDPNGSIAAIFGVPTRAGGSLEREVNGDMHTFFRNLTTSRWTFIIGKDGKIIYKNEEVNAREDTATVLAVLEKNK</sequence>
<evidence type="ECO:0000256" key="1">
    <source>
        <dbReference type="ARBA" id="ARBA00003330"/>
    </source>
</evidence>
<dbReference type="GO" id="GO:0045454">
    <property type="term" value="P:cell redox homeostasis"/>
    <property type="evidence" value="ECO:0007669"/>
    <property type="project" value="TreeGrafter"/>
</dbReference>
<keyword evidence="6" id="KW-1015">Disulfide bond</keyword>
<evidence type="ECO:0000256" key="4">
    <source>
        <dbReference type="ARBA" id="ARBA00022862"/>
    </source>
</evidence>
<evidence type="ECO:0000256" key="8">
    <source>
        <dbReference type="ARBA" id="ARBA00032824"/>
    </source>
</evidence>
<proteinExistence type="inferred from homology"/>
<evidence type="ECO:0000256" key="11">
    <source>
        <dbReference type="ARBA" id="ARBA00049091"/>
    </source>
</evidence>
<dbReference type="CDD" id="cd03017">
    <property type="entry name" value="PRX_BCP"/>
    <property type="match status" value="1"/>
</dbReference>
<dbReference type="Proteomes" id="UP000622317">
    <property type="component" value="Unassembled WGS sequence"/>
</dbReference>
<gene>
    <name evidence="14" type="ORF">IEN85_12230</name>
</gene>
<dbReference type="SUPFAM" id="SSF52833">
    <property type="entry name" value="Thioredoxin-like"/>
    <property type="match status" value="1"/>
</dbReference>
<dbReference type="RefSeq" id="WP_191617371.1">
    <property type="nucleotide sequence ID" value="NZ_JACYFG010000035.1"/>
</dbReference>
<comment type="function">
    <text evidence="1">Thiol-specific peroxidase that catalyzes the reduction of hydrogen peroxide and organic hydroperoxides to water and alcohols, respectively. Plays a role in cell protection against oxidative stress by detoxifying peroxides and as sensor of hydrogen peroxide-mediated signaling events.</text>
</comment>
<dbReference type="InterPro" id="IPR050924">
    <property type="entry name" value="Peroxiredoxin_BCP/PrxQ"/>
</dbReference>
<dbReference type="GO" id="GO:0008379">
    <property type="term" value="F:thioredoxin peroxidase activity"/>
    <property type="evidence" value="ECO:0007669"/>
    <property type="project" value="TreeGrafter"/>
</dbReference>
<dbReference type="InterPro" id="IPR013766">
    <property type="entry name" value="Thioredoxin_domain"/>
</dbReference>
<dbReference type="PROSITE" id="PS51352">
    <property type="entry name" value="THIOREDOXIN_2"/>
    <property type="match status" value="1"/>
</dbReference>
<evidence type="ECO:0000256" key="3">
    <source>
        <dbReference type="ARBA" id="ARBA00022559"/>
    </source>
</evidence>
<dbReference type="EMBL" id="JACYFG010000035">
    <property type="protein sequence ID" value="MBD5780261.1"/>
    <property type="molecule type" value="Genomic_DNA"/>
</dbReference>
<feature type="chain" id="PRO_5037633879" description="thioredoxin-dependent peroxiredoxin" evidence="12">
    <location>
        <begin position="23"/>
        <end position="188"/>
    </location>
</feature>
<evidence type="ECO:0000256" key="7">
    <source>
        <dbReference type="ARBA" id="ARBA00023284"/>
    </source>
</evidence>
<evidence type="ECO:0000256" key="9">
    <source>
        <dbReference type="ARBA" id="ARBA00038489"/>
    </source>
</evidence>
<keyword evidence="3" id="KW-0575">Peroxidase</keyword>
<evidence type="ECO:0000259" key="13">
    <source>
        <dbReference type="PROSITE" id="PS51352"/>
    </source>
</evidence>
<comment type="similarity">
    <text evidence="9">Belongs to the peroxiredoxin family. BCP/PrxQ subfamily.</text>
</comment>
<dbReference type="EC" id="1.11.1.24" evidence="2"/>
<dbReference type="PANTHER" id="PTHR42801:SF4">
    <property type="entry name" value="AHPC_TSA FAMILY PROTEIN"/>
    <property type="match status" value="1"/>
</dbReference>
<comment type="catalytic activity">
    <reaction evidence="11">
        <text>a hydroperoxide + [thioredoxin]-dithiol = an alcohol + [thioredoxin]-disulfide + H2O</text>
        <dbReference type="Rhea" id="RHEA:62620"/>
        <dbReference type="Rhea" id="RHEA-COMP:10698"/>
        <dbReference type="Rhea" id="RHEA-COMP:10700"/>
        <dbReference type="ChEBI" id="CHEBI:15377"/>
        <dbReference type="ChEBI" id="CHEBI:29950"/>
        <dbReference type="ChEBI" id="CHEBI:30879"/>
        <dbReference type="ChEBI" id="CHEBI:35924"/>
        <dbReference type="ChEBI" id="CHEBI:50058"/>
        <dbReference type="EC" id="1.11.1.24"/>
    </reaction>
</comment>
<dbReference type="GO" id="GO:0005737">
    <property type="term" value="C:cytoplasm"/>
    <property type="evidence" value="ECO:0007669"/>
    <property type="project" value="TreeGrafter"/>
</dbReference>
<keyword evidence="12" id="KW-0732">Signal</keyword>
<dbReference type="Pfam" id="PF00578">
    <property type="entry name" value="AhpC-TSA"/>
    <property type="match status" value="1"/>
</dbReference>
<accession>A0A927FAK9</accession>
<keyword evidence="4" id="KW-0049">Antioxidant</keyword>